<comment type="caution">
    <text evidence="2">The sequence shown here is derived from an EMBL/GenBank/DDBJ whole genome shotgun (WGS) entry which is preliminary data.</text>
</comment>
<accession>A0ABR7WR97</accession>
<gene>
    <name evidence="2" type="ORF">IDJ77_13500</name>
</gene>
<sequence length="164" mass="19432">MKYPIRHGNHSLEETSVVFFRQYLPADWNVNSIDRDYGQDMNIEIAEHGSYRGLEFIVQLKASQASNELNGNERQSLNVSTYNYLWDNLRVVLLVKYIESEKEAYYILLKDVPEPNQNQESLTVYLPRTNKLSQINWDEITEYVRLITYRKIEAGRPVRRLQNE</sequence>
<dbReference type="RefSeq" id="WP_191189491.1">
    <property type="nucleotide sequence ID" value="NZ_JACWMY010000006.1"/>
</dbReference>
<feature type="domain" description="DUF4365" evidence="1">
    <location>
        <begin position="13"/>
        <end position="143"/>
    </location>
</feature>
<name>A0ABR7WR97_9SPHI</name>
<protein>
    <submittedName>
        <fullName evidence="2">DUF4365 domain-containing protein</fullName>
    </submittedName>
</protein>
<evidence type="ECO:0000259" key="1">
    <source>
        <dbReference type="Pfam" id="PF14280"/>
    </source>
</evidence>
<dbReference type="Proteomes" id="UP000606600">
    <property type="component" value="Unassembled WGS sequence"/>
</dbReference>
<dbReference type="EMBL" id="JACWMY010000006">
    <property type="protein sequence ID" value="MBD1364831.1"/>
    <property type="molecule type" value="Genomic_DNA"/>
</dbReference>
<organism evidence="2 3">
    <name type="scientific">Mucilaginibacter pankratovii</name>
    <dbReference type="NCBI Taxonomy" id="2772110"/>
    <lineage>
        <taxon>Bacteria</taxon>
        <taxon>Pseudomonadati</taxon>
        <taxon>Bacteroidota</taxon>
        <taxon>Sphingobacteriia</taxon>
        <taxon>Sphingobacteriales</taxon>
        <taxon>Sphingobacteriaceae</taxon>
        <taxon>Mucilaginibacter</taxon>
    </lineage>
</organism>
<dbReference type="Pfam" id="PF14280">
    <property type="entry name" value="DUF4365"/>
    <property type="match status" value="1"/>
</dbReference>
<keyword evidence="3" id="KW-1185">Reference proteome</keyword>
<evidence type="ECO:0000313" key="2">
    <source>
        <dbReference type="EMBL" id="MBD1364831.1"/>
    </source>
</evidence>
<evidence type="ECO:0000313" key="3">
    <source>
        <dbReference type="Proteomes" id="UP000606600"/>
    </source>
</evidence>
<dbReference type="InterPro" id="IPR025375">
    <property type="entry name" value="DUF4365"/>
</dbReference>
<proteinExistence type="predicted"/>
<reference evidence="2 3" key="1">
    <citation type="submission" date="2020-09" db="EMBL/GenBank/DDBJ databases">
        <title>Novel species of Mucilaginibacter isolated from a glacier on the Tibetan Plateau.</title>
        <authorList>
            <person name="Liu Q."/>
            <person name="Xin Y.-H."/>
        </authorList>
    </citation>
    <scope>NUCLEOTIDE SEQUENCE [LARGE SCALE GENOMIC DNA]</scope>
    <source>
        <strain evidence="2 3">ZT4R22</strain>
    </source>
</reference>